<dbReference type="EMBL" id="LSOG01000046">
    <property type="protein sequence ID" value="OEH47546.1"/>
    <property type="molecule type" value="Genomic_DNA"/>
</dbReference>
<dbReference type="Proteomes" id="UP000095229">
    <property type="component" value="Unassembled WGS sequence"/>
</dbReference>
<proteinExistence type="predicted"/>
<gene>
    <name evidence="1" type="ORF">lpari_01469</name>
</gene>
<name>A0A1E5JSP2_9GAMM</name>
<reference evidence="1 2" key="1">
    <citation type="submission" date="2016-02" db="EMBL/GenBank/DDBJ databases">
        <title>Secondary metabolites in Legionella.</title>
        <authorList>
            <person name="Tobias N.J."/>
            <person name="Bode H.B."/>
        </authorList>
    </citation>
    <scope>NUCLEOTIDE SEQUENCE [LARGE SCALE GENOMIC DNA]</scope>
    <source>
        <strain evidence="1 2">DSM 19216</strain>
    </source>
</reference>
<sequence>MHIANVASGKNCNCICPSCNSPLIAAKGTKNQHHFKHATTIECEGGLESAIHMAAKQIIKERKQIKLPEYTINKTILDSKEKMHLEYKTLVEKGRSIYFDSVQEEQELNEIRADILAIASNQKLIIEIFYRHKVDDQKIEKIKAANISTIEINLSDLKPDDVKDWETFWLCINDPNRAQWLYNARAATESVELEKQLRVKVQKIEKEYALEEIKRLKQEQEVKPVLEKALEELKILRTKKHGA</sequence>
<comment type="caution">
    <text evidence="1">The sequence shown here is derived from an EMBL/GenBank/DDBJ whole genome shotgun (WGS) entry which is preliminary data.</text>
</comment>
<dbReference type="STRING" id="45071.Lpar_0956"/>
<evidence type="ECO:0000313" key="1">
    <source>
        <dbReference type="EMBL" id="OEH47546.1"/>
    </source>
</evidence>
<organism evidence="1 2">
    <name type="scientific">Legionella parisiensis</name>
    <dbReference type="NCBI Taxonomy" id="45071"/>
    <lineage>
        <taxon>Bacteria</taxon>
        <taxon>Pseudomonadati</taxon>
        <taxon>Pseudomonadota</taxon>
        <taxon>Gammaproteobacteria</taxon>
        <taxon>Legionellales</taxon>
        <taxon>Legionellaceae</taxon>
        <taxon>Legionella</taxon>
    </lineage>
</organism>
<accession>A0A1E5JSP2</accession>
<evidence type="ECO:0000313" key="2">
    <source>
        <dbReference type="Proteomes" id="UP000095229"/>
    </source>
</evidence>
<protein>
    <submittedName>
        <fullName evidence="1">Uncharacterized protein</fullName>
    </submittedName>
</protein>
<keyword evidence="2" id="KW-1185">Reference proteome</keyword>
<dbReference type="AlphaFoldDB" id="A0A1E5JSP2"/>
<dbReference type="RefSeq" id="WP_162264338.1">
    <property type="nucleotide sequence ID" value="NZ_CAAAIE010000002.1"/>
</dbReference>
<dbReference type="PATRIC" id="fig|45071.6.peg.1025"/>